<evidence type="ECO:0000313" key="3">
    <source>
        <dbReference type="EMBL" id="PLB48151.1"/>
    </source>
</evidence>
<dbReference type="Proteomes" id="UP000234275">
    <property type="component" value="Unassembled WGS sequence"/>
</dbReference>
<keyword evidence="2" id="KW-0812">Transmembrane</keyword>
<evidence type="ECO:0000313" key="4">
    <source>
        <dbReference type="Proteomes" id="UP000234275"/>
    </source>
</evidence>
<name>A0A2I2G5J5_9EURO</name>
<dbReference type="RefSeq" id="XP_024703453.1">
    <property type="nucleotide sequence ID" value="XM_024842793.1"/>
</dbReference>
<feature type="region of interest" description="Disordered" evidence="1">
    <location>
        <begin position="149"/>
        <end position="171"/>
    </location>
</feature>
<dbReference type="EMBL" id="MSFO01000005">
    <property type="protein sequence ID" value="PLB48151.1"/>
    <property type="molecule type" value="Genomic_DNA"/>
</dbReference>
<dbReference type="VEuPathDB" id="FungiDB:P170DRAFT_207659"/>
<dbReference type="GeneID" id="36550491"/>
<proteinExistence type="predicted"/>
<reference evidence="3 4" key="1">
    <citation type="submission" date="2016-12" db="EMBL/GenBank/DDBJ databases">
        <title>The genomes of Aspergillus section Nigri reveals drivers in fungal speciation.</title>
        <authorList>
            <consortium name="DOE Joint Genome Institute"/>
            <person name="Vesth T.C."/>
            <person name="Nybo J."/>
            <person name="Theobald S."/>
            <person name="Brandl J."/>
            <person name="Frisvad J.C."/>
            <person name="Nielsen K.F."/>
            <person name="Lyhne E.K."/>
            <person name="Kogle M.E."/>
            <person name="Kuo A."/>
            <person name="Riley R."/>
            <person name="Clum A."/>
            <person name="Nolan M."/>
            <person name="Lipzen A."/>
            <person name="Salamov A."/>
            <person name="Henrissat B."/>
            <person name="Wiebenga A."/>
            <person name="De Vries R.P."/>
            <person name="Grigoriev I.V."/>
            <person name="Mortensen U.H."/>
            <person name="Andersen M.R."/>
            <person name="Baker S.E."/>
        </authorList>
    </citation>
    <scope>NUCLEOTIDE SEQUENCE [LARGE SCALE GENOMIC DNA]</scope>
    <source>
        <strain evidence="3 4">IBT 23096</strain>
    </source>
</reference>
<keyword evidence="4" id="KW-1185">Reference proteome</keyword>
<comment type="caution">
    <text evidence="3">The sequence shown here is derived from an EMBL/GenBank/DDBJ whole genome shotgun (WGS) entry which is preliminary data.</text>
</comment>
<feature type="compositionally biased region" description="Basic residues" evidence="1">
    <location>
        <begin position="153"/>
        <end position="171"/>
    </location>
</feature>
<organism evidence="3 4">
    <name type="scientific">Aspergillus steynii IBT 23096</name>
    <dbReference type="NCBI Taxonomy" id="1392250"/>
    <lineage>
        <taxon>Eukaryota</taxon>
        <taxon>Fungi</taxon>
        <taxon>Dikarya</taxon>
        <taxon>Ascomycota</taxon>
        <taxon>Pezizomycotina</taxon>
        <taxon>Eurotiomycetes</taxon>
        <taxon>Eurotiomycetidae</taxon>
        <taxon>Eurotiales</taxon>
        <taxon>Aspergillaceae</taxon>
        <taxon>Aspergillus</taxon>
        <taxon>Aspergillus subgen. Circumdati</taxon>
    </lineage>
</organism>
<keyword evidence="2" id="KW-1133">Transmembrane helix</keyword>
<evidence type="ECO:0000256" key="1">
    <source>
        <dbReference type="SAM" id="MobiDB-lite"/>
    </source>
</evidence>
<protein>
    <submittedName>
        <fullName evidence="3">Uncharacterized protein</fullName>
    </submittedName>
</protein>
<keyword evidence="2" id="KW-0472">Membrane</keyword>
<gene>
    <name evidence="3" type="ORF">P170DRAFT_207659</name>
</gene>
<dbReference type="AlphaFoldDB" id="A0A2I2G5J5"/>
<sequence>MICTECQDDAFWQMADRRIEWLARGTRHQETTEACNHCSIAVRAKEAQRRAKRQETSIGRRDGPFSWRALIGPSSLSSFFFLSLPLFFSNLSLPLSLSLFLLSPAHGLLSSFLQSSMRLVARVKPNDTHGLTHIVGDIVKRTPILGRIQSKRERGKIKRKKKTPKKKKKRK</sequence>
<evidence type="ECO:0000256" key="2">
    <source>
        <dbReference type="SAM" id="Phobius"/>
    </source>
</evidence>
<feature type="transmembrane region" description="Helical" evidence="2">
    <location>
        <begin position="69"/>
        <end position="88"/>
    </location>
</feature>
<feature type="transmembrane region" description="Helical" evidence="2">
    <location>
        <begin position="94"/>
        <end position="113"/>
    </location>
</feature>
<accession>A0A2I2G5J5</accession>